<organism evidence="3 4">
    <name type="scientific">Delftia deserti</name>
    <dbReference type="NCBI Taxonomy" id="1651218"/>
    <lineage>
        <taxon>Bacteria</taxon>
        <taxon>Pseudomonadati</taxon>
        <taxon>Pseudomonadota</taxon>
        <taxon>Betaproteobacteria</taxon>
        <taxon>Burkholderiales</taxon>
        <taxon>Comamonadaceae</taxon>
        <taxon>Delftia</taxon>
    </lineage>
</organism>
<comment type="caution">
    <text evidence="3">The sequence shown here is derived from an EMBL/GenBank/DDBJ whole genome shotgun (WGS) entry which is preliminary data.</text>
</comment>
<feature type="region of interest" description="Disordered" evidence="2">
    <location>
        <begin position="452"/>
        <end position="508"/>
    </location>
</feature>
<feature type="compositionally biased region" description="Polar residues" evidence="2">
    <location>
        <begin position="454"/>
        <end position="467"/>
    </location>
</feature>
<dbReference type="GO" id="GO:0005524">
    <property type="term" value="F:ATP binding"/>
    <property type="evidence" value="ECO:0007669"/>
    <property type="project" value="UniProtKB-KW"/>
</dbReference>
<name>A0ABW5EP45_9BURK</name>
<feature type="compositionally biased region" description="Low complexity" evidence="2">
    <location>
        <begin position="492"/>
        <end position="508"/>
    </location>
</feature>
<dbReference type="Pfam" id="PF12128">
    <property type="entry name" value="DUF3584"/>
    <property type="match status" value="1"/>
</dbReference>
<dbReference type="SUPFAM" id="SSF52540">
    <property type="entry name" value="P-loop containing nucleoside triphosphate hydrolases"/>
    <property type="match status" value="1"/>
</dbReference>
<feature type="coiled-coil region" evidence="1">
    <location>
        <begin position="275"/>
        <end position="334"/>
    </location>
</feature>
<accession>A0ABW5EP45</accession>
<feature type="compositionally biased region" description="Basic and acidic residues" evidence="2">
    <location>
        <begin position="685"/>
        <end position="694"/>
    </location>
</feature>
<dbReference type="Proteomes" id="UP001597287">
    <property type="component" value="Unassembled WGS sequence"/>
</dbReference>
<dbReference type="EMBL" id="JBHUIG010000006">
    <property type="protein sequence ID" value="MFD2318834.1"/>
    <property type="molecule type" value="Genomic_DNA"/>
</dbReference>
<sequence length="1215" mass="137060">MNIVAAKTGQPSSLIAELDVLGKTMAVGINGVGKTTFLRTIPLFYGALPKEILKGTHRGSMIAYTLPTSSSAIVYEYERTSEEDLRCAVMYRRPNEDEAVFYIMRSGYEERFFVDENEEFMDAPSFKARAEAAGIWVSQALRLNQYRSIILREKPMTKNGAKLREMALEHSLGPRTLYNLGPIAAAISTEKINFDDLKRIVVDRVSEDSGQAGGSGILAQKPIREEVKRWLETREHMAAILARKMEAEKLMQRVTSLRSRHMELCSLHVAVKATIERCQRHQQELTQVLQSLQESARASEQEWNAQLARTQEELAKLRSTQTDLDDEIDRIEKQKAHFNRIGIEALQELALRKPVLLKQLDIVNRQLDDMGDTARNAQERAEHQIRTVEKAGNQALMELVQSQAEARETNKDALERLRLEETNARSQLQAPIELQELNLSLQELLRTKGGLENQLKSPQAKQETLEASEQAEDELDRSDKNVRDKEASARSAQKAQADAQHTAQQTSQALEQLKATIDRAHDRLQELQAQLTPEEGSLLAFLRKHDEAGWADAARVLAPELTRRTDLAPDILDDASATGGRVTIGPLSLDIHALPVPGWVHEPEIQQEIATQQASLQEMRNKLTDVQDAANKKAKALKDADGELSATLAQLELARKTREKAGARRETLRNQIKKERQASTQTTREALHEQQAKIEATEERISELTQAMAMRKNELQKEFDDRRTAIEDTLRHVLDMARQTENELRQQMSNEKASIQNALDRELQGQGIDASRMQQLKEQCHQLEDKLRRISAAQGDLHAWAEFSSQRLPTLPSKIRERDAKCGQIQELGIHRSQLENQLHAQHEEIRRRSDALIHQRQDAESGARLLSELREGSLANFMDYVAAPQEEFQPEDLRRQVNETLSRLSTESTEMQTQCRSLRNELLRYDNQVADWLRLKEKDLPDPQIVLSHQYEWNKAEIVCQWFEPAEHGQLLAQLNKEKISIFMAAGGFVDALKAFDRNVGAFNRNLKKALTQIPTFHSIGELDVNISSGVGKLAYLRILESIRDRHRALSGTVVSLIADDRELPSEDDTRLMRDYRGILQADGGYSINLREQVELECSLRENSKRHVVRNSSEFAAISSTGLTALITSLFLMGFVQMIRDGEAVPAITWPSDEIARLDAQNVASFLKTLDECGIHVVCAAPNADPTLARHFDRISSFEADGSVATAQLPGATT</sequence>
<evidence type="ECO:0000313" key="3">
    <source>
        <dbReference type="EMBL" id="MFD2318834.1"/>
    </source>
</evidence>
<proteinExistence type="predicted"/>
<evidence type="ECO:0000313" key="4">
    <source>
        <dbReference type="Proteomes" id="UP001597287"/>
    </source>
</evidence>
<dbReference type="RefSeq" id="WP_380108328.1">
    <property type="nucleotide sequence ID" value="NZ_JBHSIH010000001.1"/>
</dbReference>
<feature type="compositionally biased region" description="Basic and acidic residues" evidence="2">
    <location>
        <begin position="477"/>
        <end position="488"/>
    </location>
</feature>
<evidence type="ECO:0000256" key="1">
    <source>
        <dbReference type="SAM" id="Coils"/>
    </source>
</evidence>
<keyword evidence="3" id="KW-0547">Nucleotide-binding</keyword>
<reference evidence="4" key="1">
    <citation type="journal article" date="2019" name="Int. J. Syst. Evol. Microbiol.">
        <title>The Global Catalogue of Microorganisms (GCM) 10K type strain sequencing project: providing services to taxonomists for standard genome sequencing and annotation.</title>
        <authorList>
            <consortium name="The Broad Institute Genomics Platform"/>
            <consortium name="The Broad Institute Genome Sequencing Center for Infectious Disease"/>
            <person name="Wu L."/>
            <person name="Ma J."/>
        </authorList>
    </citation>
    <scope>NUCLEOTIDE SEQUENCE [LARGE SCALE GENOMIC DNA]</scope>
    <source>
        <strain evidence="4">CCUG 62793</strain>
    </source>
</reference>
<feature type="coiled-coil region" evidence="1">
    <location>
        <begin position="360"/>
        <end position="394"/>
    </location>
</feature>
<protein>
    <submittedName>
        <fullName evidence="3">ATP-binding protein</fullName>
    </submittedName>
</protein>
<evidence type="ECO:0000256" key="2">
    <source>
        <dbReference type="SAM" id="MobiDB-lite"/>
    </source>
</evidence>
<keyword evidence="1" id="KW-0175">Coiled coil</keyword>
<keyword evidence="4" id="KW-1185">Reference proteome</keyword>
<keyword evidence="3" id="KW-0067">ATP-binding</keyword>
<dbReference type="InterPro" id="IPR021979">
    <property type="entry name" value="DUF3584"/>
</dbReference>
<feature type="compositionally biased region" description="Basic and acidic residues" evidence="2">
    <location>
        <begin position="657"/>
        <end position="677"/>
    </location>
</feature>
<feature type="region of interest" description="Disordered" evidence="2">
    <location>
        <begin position="657"/>
        <end position="694"/>
    </location>
</feature>
<gene>
    <name evidence="3" type="ORF">ACFSPV_08965</name>
</gene>
<dbReference type="InterPro" id="IPR027417">
    <property type="entry name" value="P-loop_NTPase"/>
</dbReference>